<keyword evidence="1" id="KW-0812">Transmembrane</keyword>
<gene>
    <name evidence="2" type="ORF">V6x_07270</name>
</gene>
<dbReference type="AlphaFoldDB" id="A0A517W714"/>
<sequence length="80" mass="9061">MQRMNPWMLLVTAVFSSIAIWFSREGTEFVAIGIFVLFNLVTLHLVQLQKENDELRTRLEALEGHAPATDLPENRAVAHG</sequence>
<protein>
    <submittedName>
        <fullName evidence="2">Uncharacterized protein</fullName>
    </submittedName>
</protein>
<keyword evidence="1" id="KW-0472">Membrane</keyword>
<dbReference type="RefSeq" id="WP_145036676.1">
    <property type="nucleotide sequence ID" value="NZ_CP036347.1"/>
</dbReference>
<organism evidence="2 3">
    <name type="scientific">Gimesia chilikensis</name>
    <dbReference type="NCBI Taxonomy" id="2605989"/>
    <lineage>
        <taxon>Bacteria</taxon>
        <taxon>Pseudomonadati</taxon>
        <taxon>Planctomycetota</taxon>
        <taxon>Planctomycetia</taxon>
        <taxon>Planctomycetales</taxon>
        <taxon>Planctomycetaceae</taxon>
        <taxon>Gimesia</taxon>
    </lineage>
</organism>
<name>A0A517W714_9PLAN</name>
<reference evidence="2 3" key="1">
    <citation type="submission" date="2019-02" db="EMBL/GenBank/DDBJ databases">
        <title>Deep-cultivation of Planctomycetes and their phenomic and genomic characterization uncovers novel biology.</title>
        <authorList>
            <person name="Wiegand S."/>
            <person name="Jogler M."/>
            <person name="Boedeker C."/>
            <person name="Pinto D."/>
            <person name="Vollmers J."/>
            <person name="Rivas-Marin E."/>
            <person name="Kohn T."/>
            <person name="Peeters S.H."/>
            <person name="Heuer A."/>
            <person name="Rast P."/>
            <person name="Oberbeckmann S."/>
            <person name="Bunk B."/>
            <person name="Jeske O."/>
            <person name="Meyerdierks A."/>
            <person name="Storesund J.E."/>
            <person name="Kallscheuer N."/>
            <person name="Luecker S."/>
            <person name="Lage O.M."/>
            <person name="Pohl T."/>
            <person name="Merkel B.J."/>
            <person name="Hornburger P."/>
            <person name="Mueller R.-W."/>
            <person name="Bruemmer F."/>
            <person name="Labrenz M."/>
            <person name="Spormann A.M."/>
            <person name="Op den Camp H."/>
            <person name="Overmann J."/>
            <person name="Amann R."/>
            <person name="Jetten M.S.M."/>
            <person name="Mascher T."/>
            <person name="Medema M.H."/>
            <person name="Devos D.P."/>
            <person name="Kaster A.-K."/>
            <person name="Ovreas L."/>
            <person name="Rohde M."/>
            <person name="Galperin M.Y."/>
            <person name="Jogler C."/>
        </authorList>
    </citation>
    <scope>NUCLEOTIDE SEQUENCE [LARGE SCALE GENOMIC DNA]</scope>
    <source>
        <strain evidence="2 3">V6</strain>
    </source>
</reference>
<evidence type="ECO:0000313" key="2">
    <source>
        <dbReference type="EMBL" id="QDU01049.1"/>
    </source>
</evidence>
<feature type="transmembrane region" description="Helical" evidence="1">
    <location>
        <begin position="29"/>
        <end position="48"/>
    </location>
</feature>
<dbReference type="EMBL" id="CP036347">
    <property type="protein sequence ID" value="QDU01049.1"/>
    <property type="molecule type" value="Genomic_DNA"/>
</dbReference>
<accession>A0A517W714</accession>
<proteinExistence type="predicted"/>
<keyword evidence="1" id="KW-1133">Transmembrane helix</keyword>
<dbReference type="Proteomes" id="UP000320722">
    <property type="component" value="Chromosome"/>
</dbReference>
<evidence type="ECO:0000313" key="3">
    <source>
        <dbReference type="Proteomes" id="UP000320722"/>
    </source>
</evidence>
<feature type="transmembrane region" description="Helical" evidence="1">
    <location>
        <begin position="7"/>
        <end position="23"/>
    </location>
</feature>
<evidence type="ECO:0000256" key="1">
    <source>
        <dbReference type="SAM" id="Phobius"/>
    </source>
</evidence>